<comment type="caution">
    <text evidence="4">The sequence shown here is derived from an EMBL/GenBank/DDBJ whole genome shotgun (WGS) entry which is preliminary data.</text>
</comment>
<evidence type="ECO:0000256" key="2">
    <source>
        <dbReference type="ARBA" id="ARBA00023043"/>
    </source>
</evidence>
<feature type="repeat" description="ANK" evidence="3">
    <location>
        <begin position="77"/>
        <end position="109"/>
    </location>
</feature>
<dbReference type="EMBL" id="BAABGQ010000005">
    <property type="protein sequence ID" value="GAA4498588.1"/>
    <property type="molecule type" value="Genomic_DNA"/>
</dbReference>
<feature type="repeat" description="ANK" evidence="3">
    <location>
        <begin position="110"/>
        <end position="144"/>
    </location>
</feature>
<keyword evidence="5" id="KW-1185">Reference proteome</keyword>
<evidence type="ECO:0000256" key="1">
    <source>
        <dbReference type="ARBA" id="ARBA00022737"/>
    </source>
</evidence>
<dbReference type="PROSITE" id="PS50088">
    <property type="entry name" value="ANK_REPEAT"/>
    <property type="match status" value="2"/>
</dbReference>
<protein>
    <recommendedName>
        <fullName evidence="6">Ankyrin repeat domain-containing protein</fullName>
    </recommendedName>
</protein>
<dbReference type="PANTHER" id="PTHR24171">
    <property type="entry name" value="ANKYRIN REPEAT DOMAIN-CONTAINING PROTEIN 39-RELATED"/>
    <property type="match status" value="1"/>
</dbReference>
<organism evidence="4 5">
    <name type="scientific">Hymenobacter ginsengisoli</name>
    <dbReference type="NCBI Taxonomy" id="1051626"/>
    <lineage>
        <taxon>Bacteria</taxon>
        <taxon>Pseudomonadati</taxon>
        <taxon>Bacteroidota</taxon>
        <taxon>Cytophagia</taxon>
        <taxon>Cytophagales</taxon>
        <taxon>Hymenobacteraceae</taxon>
        <taxon>Hymenobacter</taxon>
    </lineage>
</organism>
<name>A0ABP8Q745_9BACT</name>
<proteinExistence type="predicted"/>
<evidence type="ECO:0000313" key="4">
    <source>
        <dbReference type="EMBL" id="GAA4498588.1"/>
    </source>
</evidence>
<gene>
    <name evidence="4" type="ORF">GCM10023172_15860</name>
</gene>
<sequence length="165" mass="18215">MARAGRPSKSDPRLDGVPFLIEKQDNEEVKRILAETGIDAGDGYSTSALLWAAIYTNNTLLAWLIDNRADINHQDRDGYTALHCAAERKNELGAKLLLEAGAQIDIADIHGNTPLWTAVFNAKGDMRLVQLYVQAGANLDNLNKYQRTPRQLAETIAGIDLETLR</sequence>
<dbReference type="Proteomes" id="UP001501243">
    <property type="component" value="Unassembled WGS sequence"/>
</dbReference>
<dbReference type="Gene3D" id="1.25.40.20">
    <property type="entry name" value="Ankyrin repeat-containing domain"/>
    <property type="match status" value="1"/>
</dbReference>
<evidence type="ECO:0000256" key="3">
    <source>
        <dbReference type="PROSITE-ProRule" id="PRU00023"/>
    </source>
</evidence>
<reference evidence="5" key="1">
    <citation type="journal article" date="2019" name="Int. J. Syst. Evol. Microbiol.">
        <title>The Global Catalogue of Microorganisms (GCM) 10K type strain sequencing project: providing services to taxonomists for standard genome sequencing and annotation.</title>
        <authorList>
            <consortium name="The Broad Institute Genomics Platform"/>
            <consortium name="The Broad Institute Genome Sequencing Center for Infectious Disease"/>
            <person name="Wu L."/>
            <person name="Ma J."/>
        </authorList>
    </citation>
    <scope>NUCLEOTIDE SEQUENCE [LARGE SCALE GENOMIC DNA]</scope>
    <source>
        <strain evidence="5">JCM 17841</strain>
    </source>
</reference>
<dbReference type="Pfam" id="PF12796">
    <property type="entry name" value="Ank_2"/>
    <property type="match status" value="1"/>
</dbReference>
<evidence type="ECO:0008006" key="6">
    <source>
        <dbReference type="Google" id="ProtNLM"/>
    </source>
</evidence>
<dbReference type="SUPFAM" id="SSF48403">
    <property type="entry name" value="Ankyrin repeat"/>
    <property type="match status" value="1"/>
</dbReference>
<keyword evidence="1" id="KW-0677">Repeat</keyword>
<evidence type="ECO:0000313" key="5">
    <source>
        <dbReference type="Proteomes" id="UP001501243"/>
    </source>
</evidence>
<keyword evidence="2 3" id="KW-0040">ANK repeat</keyword>
<dbReference type="InterPro" id="IPR002110">
    <property type="entry name" value="Ankyrin_rpt"/>
</dbReference>
<accession>A0ABP8Q745</accession>
<dbReference type="RefSeq" id="WP_236018536.1">
    <property type="nucleotide sequence ID" value="NZ_BAABGQ010000005.1"/>
</dbReference>
<dbReference type="PROSITE" id="PS50297">
    <property type="entry name" value="ANK_REP_REGION"/>
    <property type="match status" value="1"/>
</dbReference>
<dbReference type="SMART" id="SM00248">
    <property type="entry name" value="ANK"/>
    <property type="match status" value="3"/>
</dbReference>
<dbReference type="InterPro" id="IPR036770">
    <property type="entry name" value="Ankyrin_rpt-contain_sf"/>
</dbReference>